<evidence type="ECO:0000313" key="2">
    <source>
        <dbReference type="EMBL" id="MCY9759184.1"/>
    </source>
</evidence>
<sequence length="261" mass="29572">MKSSKLLLSFVMTLLLLSTYSTHSFAKGLDSDSPPTVPAGYEIIKKYDNSTNTFNLFKKPDFRIVDLSIKEEDSATTKVVSQRTYPIQDLRNILTNETITQYATDFEIVGSVPNSNSKNDTDKSGKVHTFLTVFYYEYSDGGMYIGMDKVSWRIEHKDDNIRAILARKYLFQDGPTLNGSGKFQNKEIPEFGSTDPKDVPKILSGTILVRDWNWAPVLRGGLATRVGIVVEHTIASKNNIFEKWSWKFGVLEEGTYPKWPD</sequence>
<dbReference type="GeneID" id="94488683"/>
<feature type="signal peptide" evidence="1">
    <location>
        <begin position="1"/>
        <end position="26"/>
    </location>
</feature>
<keyword evidence="3" id="KW-1185">Reference proteome</keyword>
<keyword evidence="1" id="KW-0732">Signal</keyword>
<evidence type="ECO:0000313" key="3">
    <source>
        <dbReference type="Proteomes" id="UP001527181"/>
    </source>
</evidence>
<comment type="caution">
    <text evidence="2">The sequence shown here is derived from an EMBL/GenBank/DDBJ whole genome shotgun (WGS) entry which is preliminary data.</text>
</comment>
<dbReference type="RefSeq" id="WP_262866505.1">
    <property type="nucleotide sequence ID" value="NZ_JAMDLX010000013.1"/>
</dbReference>
<reference evidence="2 3" key="1">
    <citation type="submission" date="2022-05" db="EMBL/GenBank/DDBJ databases">
        <title>Genome Sequencing of Bee-Associated Microbes.</title>
        <authorList>
            <person name="Dunlap C."/>
        </authorList>
    </citation>
    <scope>NUCLEOTIDE SEQUENCE [LARGE SCALE GENOMIC DNA]</scope>
    <source>
        <strain evidence="2 3">NRRL B-04010</strain>
    </source>
</reference>
<gene>
    <name evidence="2" type="ORF">M5X12_01220</name>
</gene>
<dbReference type="EMBL" id="JAMDNP010000003">
    <property type="protein sequence ID" value="MCY9759184.1"/>
    <property type="molecule type" value="Genomic_DNA"/>
</dbReference>
<feature type="chain" id="PRO_5046742900" evidence="1">
    <location>
        <begin position="27"/>
        <end position="261"/>
    </location>
</feature>
<name>A0ABT4GR80_PAEAL</name>
<accession>A0ABT4GR80</accession>
<dbReference type="Proteomes" id="UP001527181">
    <property type="component" value="Unassembled WGS sequence"/>
</dbReference>
<evidence type="ECO:0000256" key="1">
    <source>
        <dbReference type="SAM" id="SignalP"/>
    </source>
</evidence>
<protein>
    <submittedName>
        <fullName evidence="2">Uncharacterized protein</fullName>
    </submittedName>
</protein>
<organism evidence="2 3">
    <name type="scientific">Paenibacillus alvei</name>
    <name type="common">Bacillus alvei</name>
    <dbReference type="NCBI Taxonomy" id="44250"/>
    <lineage>
        <taxon>Bacteria</taxon>
        <taxon>Bacillati</taxon>
        <taxon>Bacillota</taxon>
        <taxon>Bacilli</taxon>
        <taxon>Bacillales</taxon>
        <taxon>Paenibacillaceae</taxon>
        <taxon>Paenibacillus</taxon>
    </lineage>
</organism>
<proteinExistence type="predicted"/>